<sequence length="130" mass="15523">MLRSITIPPLFFYLHMATILKLKEDDLQFEDFHNFYPAKEAYEDAYREKLRKKASYYAFPYIEHILTLIRRATKNGKFEIEYSPLCWDGPDSCGYTTYFLQCAGYKIERTGLCRSTLKIEWDEKIYANLD</sequence>
<keyword evidence="4" id="KW-1185">Reference proteome</keyword>
<reference evidence="2" key="2">
    <citation type="submission" date="2016-12" db="EMBL/GenBank/DDBJ databases">
        <authorList>
            <person name="Song W.-J."/>
            <person name="Kurnit D.M."/>
        </authorList>
    </citation>
    <scope>NUCLEOTIDE SEQUENCE [LARGE SCALE GENOMIC DNA]</scope>
    <source>
        <strain evidence="2">HGB1681</strain>
    </source>
</reference>
<reference evidence="1 4" key="3">
    <citation type="journal article" date="2017" name="Nat. Microbiol.">
        <title>Natural product diversity associated with the nematode symbionts Photorhabdus and Xenorhabdus.</title>
        <authorList>
            <person name="Tobias N.J."/>
            <person name="Wolff H."/>
            <person name="Djahanschiri B."/>
            <person name="Grundmann F."/>
            <person name="Kronenwerth M."/>
            <person name="Shi Y.M."/>
            <person name="Simonyi S."/>
            <person name="Grun P."/>
            <person name="Shapiro-Ilan D."/>
            <person name="Pidot S.J."/>
            <person name="Stinear T.P."/>
            <person name="Ebersberger I."/>
            <person name="Bode H.B."/>
        </authorList>
    </citation>
    <scope>NUCLEOTIDE SEQUENCE [LARGE SCALE GENOMIC DNA]</scope>
    <source>
        <strain evidence="1 4">DSM 16336</strain>
    </source>
</reference>
<dbReference type="EMBL" id="NIBU01000042">
    <property type="protein sequence ID" value="PHM31189.1"/>
    <property type="molecule type" value="Genomic_DNA"/>
</dbReference>
<reference evidence="3" key="1">
    <citation type="submission" date="2016-12" db="EMBL/GenBank/DDBJ databases">
        <authorList>
            <person name="Gaudriault S."/>
        </authorList>
    </citation>
    <scope>NUCLEOTIDE SEQUENCE [LARGE SCALE GENOMIC DNA]</scope>
    <source>
        <strain evidence="3">HGB1681 (deposited as PTA-6826 in the American Type Culture Collection)</strain>
    </source>
</reference>
<evidence type="ECO:0000313" key="3">
    <source>
        <dbReference type="Proteomes" id="UP000196435"/>
    </source>
</evidence>
<name>A0A1N6MXR1_9GAMM</name>
<proteinExistence type="predicted"/>
<evidence type="ECO:0000313" key="4">
    <source>
        <dbReference type="Proteomes" id="UP000224871"/>
    </source>
</evidence>
<protein>
    <submittedName>
        <fullName evidence="2">Uncharacterized protein</fullName>
    </submittedName>
</protein>
<accession>A0A1N6MXR1</accession>
<evidence type="ECO:0000313" key="1">
    <source>
        <dbReference type="EMBL" id="PHM31189.1"/>
    </source>
</evidence>
<organism evidence="2 3">
    <name type="scientific">Xenorhabdus innexi</name>
    <dbReference type="NCBI Taxonomy" id="290109"/>
    <lineage>
        <taxon>Bacteria</taxon>
        <taxon>Pseudomonadati</taxon>
        <taxon>Pseudomonadota</taxon>
        <taxon>Gammaproteobacteria</taxon>
        <taxon>Enterobacterales</taxon>
        <taxon>Morganellaceae</taxon>
        <taxon>Xenorhabdus</taxon>
    </lineage>
</organism>
<dbReference type="Proteomes" id="UP000224871">
    <property type="component" value="Unassembled WGS sequence"/>
</dbReference>
<evidence type="ECO:0000313" key="2">
    <source>
        <dbReference type="EMBL" id="SIP73673.1"/>
    </source>
</evidence>
<dbReference type="AlphaFoldDB" id="A0A1N6MXR1"/>
<dbReference type="Proteomes" id="UP000196435">
    <property type="component" value="Unassembled WGS sequence"/>
</dbReference>
<gene>
    <name evidence="1" type="ORF">Xinn_02967</name>
    <name evidence="2" type="ORF">XIS1_450027</name>
</gene>
<dbReference type="EMBL" id="FTLG01000187">
    <property type="protein sequence ID" value="SIP73673.1"/>
    <property type="molecule type" value="Genomic_DNA"/>
</dbReference>